<dbReference type="AlphaFoldDB" id="A0A3B0TK08"/>
<keyword evidence="3" id="KW-1003">Cell membrane</keyword>
<feature type="non-terminal residue" evidence="9">
    <location>
        <position position="202"/>
    </location>
</feature>
<sequence>MENLWTVLVNFFMGFVNLIISPLHLYNFLNLETFKEKMSVLTLAGQSPQFFFMVFALVIILIAVGFYRRSFLRHTVYRLEMFNGRMGQFAAWFAILMMLQQVLIISMGQIFRGNELIFAPFGMVLFDQELQWMSGQLKFYNAILIAFASAYTFIEGGHVRVDLIYSATKRRTQLWLDLIGTLVMFIPSTVMLWWFSWPLMTN</sequence>
<protein>
    <recommendedName>
        <fullName evidence="8">Tripartite ATP-independent periplasmic transporters DctQ component domain-containing protein</fullName>
    </recommendedName>
</protein>
<reference evidence="9" key="1">
    <citation type="submission" date="2018-06" db="EMBL/GenBank/DDBJ databases">
        <authorList>
            <person name="Zhirakovskaya E."/>
        </authorList>
    </citation>
    <scope>NUCLEOTIDE SEQUENCE</scope>
</reference>
<keyword evidence="4 7" id="KW-0812">Transmembrane</keyword>
<evidence type="ECO:0000256" key="6">
    <source>
        <dbReference type="ARBA" id="ARBA00023136"/>
    </source>
</evidence>
<keyword evidence="6 7" id="KW-0472">Membrane</keyword>
<feature type="transmembrane region" description="Helical" evidence="7">
    <location>
        <begin position="89"/>
        <end position="111"/>
    </location>
</feature>
<feature type="domain" description="Tripartite ATP-independent periplasmic transporters DctQ component" evidence="8">
    <location>
        <begin position="125"/>
        <end position="196"/>
    </location>
</feature>
<evidence type="ECO:0000313" key="9">
    <source>
        <dbReference type="EMBL" id="VAW18318.1"/>
    </source>
</evidence>
<dbReference type="InterPro" id="IPR055348">
    <property type="entry name" value="DctQ"/>
</dbReference>
<dbReference type="Pfam" id="PF04290">
    <property type="entry name" value="DctQ"/>
    <property type="match status" value="1"/>
</dbReference>
<feature type="transmembrane region" description="Helical" evidence="7">
    <location>
        <begin position="137"/>
        <end position="154"/>
    </location>
</feature>
<dbReference type="GO" id="GO:0005886">
    <property type="term" value="C:plasma membrane"/>
    <property type="evidence" value="ECO:0007669"/>
    <property type="project" value="UniProtKB-SubCell"/>
</dbReference>
<evidence type="ECO:0000256" key="2">
    <source>
        <dbReference type="ARBA" id="ARBA00022448"/>
    </source>
</evidence>
<keyword evidence="2" id="KW-0813">Transport</keyword>
<evidence type="ECO:0000256" key="3">
    <source>
        <dbReference type="ARBA" id="ARBA00022475"/>
    </source>
</evidence>
<name>A0A3B0TK08_9ZZZZ</name>
<dbReference type="EMBL" id="UOEQ01000169">
    <property type="protein sequence ID" value="VAW18318.1"/>
    <property type="molecule type" value="Genomic_DNA"/>
</dbReference>
<evidence type="ECO:0000256" key="4">
    <source>
        <dbReference type="ARBA" id="ARBA00022692"/>
    </source>
</evidence>
<feature type="transmembrane region" description="Helical" evidence="7">
    <location>
        <begin position="7"/>
        <end position="29"/>
    </location>
</feature>
<feature type="transmembrane region" description="Helical" evidence="7">
    <location>
        <begin position="174"/>
        <end position="195"/>
    </location>
</feature>
<gene>
    <name evidence="9" type="ORF">MNBD_ALPHA11-1514</name>
</gene>
<evidence type="ECO:0000259" key="8">
    <source>
        <dbReference type="Pfam" id="PF04290"/>
    </source>
</evidence>
<evidence type="ECO:0000256" key="7">
    <source>
        <dbReference type="SAM" id="Phobius"/>
    </source>
</evidence>
<evidence type="ECO:0000256" key="1">
    <source>
        <dbReference type="ARBA" id="ARBA00004651"/>
    </source>
</evidence>
<keyword evidence="5 7" id="KW-1133">Transmembrane helix</keyword>
<evidence type="ECO:0000256" key="5">
    <source>
        <dbReference type="ARBA" id="ARBA00022989"/>
    </source>
</evidence>
<accession>A0A3B0TK08</accession>
<organism evidence="9">
    <name type="scientific">hydrothermal vent metagenome</name>
    <dbReference type="NCBI Taxonomy" id="652676"/>
    <lineage>
        <taxon>unclassified sequences</taxon>
        <taxon>metagenomes</taxon>
        <taxon>ecological metagenomes</taxon>
    </lineage>
</organism>
<feature type="transmembrane region" description="Helical" evidence="7">
    <location>
        <begin position="49"/>
        <end position="68"/>
    </location>
</feature>
<proteinExistence type="predicted"/>
<comment type="subcellular location">
    <subcellularLocation>
        <location evidence="1">Cell membrane</location>
        <topology evidence="1">Multi-pass membrane protein</topology>
    </subcellularLocation>
</comment>